<dbReference type="EMBL" id="LAOR01000014">
    <property type="protein sequence ID" value="KJW07602.1"/>
    <property type="molecule type" value="Genomic_DNA"/>
</dbReference>
<evidence type="ECO:0000313" key="1">
    <source>
        <dbReference type="EMBL" id="KJW07602.1"/>
    </source>
</evidence>
<dbReference type="Proteomes" id="UP000033580">
    <property type="component" value="Unassembled WGS sequence"/>
</dbReference>
<dbReference type="Gene3D" id="3.90.226.10">
    <property type="entry name" value="2-enoyl-CoA Hydratase, Chain A, domain 1"/>
    <property type="match status" value="1"/>
</dbReference>
<proteinExistence type="predicted"/>
<organism evidence="1 2">
    <name type="scientific">Orientia tsutsugamushi str. UT144</name>
    <dbReference type="NCBI Taxonomy" id="1441384"/>
    <lineage>
        <taxon>Bacteria</taxon>
        <taxon>Pseudomonadati</taxon>
        <taxon>Pseudomonadota</taxon>
        <taxon>Alphaproteobacteria</taxon>
        <taxon>Rickettsiales</taxon>
        <taxon>Rickettsiaceae</taxon>
        <taxon>Rickettsieae</taxon>
        <taxon>Orientia</taxon>
    </lineage>
</organism>
<accession>A0A0F3RN30</accession>
<protein>
    <submittedName>
        <fullName evidence="1">Putative propionyl-CoA carboxylase beta chain</fullName>
    </submittedName>
</protein>
<comment type="caution">
    <text evidence="1">The sequence shown here is derived from an EMBL/GenBank/DDBJ whole genome shotgun (WGS) entry which is preliminary data.</text>
</comment>
<reference evidence="1 2" key="1">
    <citation type="submission" date="2015-01" db="EMBL/GenBank/DDBJ databases">
        <title>Genome Sequencing of Rickettsiales.</title>
        <authorList>
            <person name="Daugherty S.C."/>
            <person name="Su Q."/>
            <person name="Abolude K."/>
            <person name="Beier-Sexton M."/>
            <person name="Carlyon J.A."/>
            <person name="Carter R."/>
            <person name="Day N.P."/>
            <person name="Dumler S.J."/>
            <person name="Dyachenko V."/>
            <person name="Godinez A."/>
            <person name="Kurtti T.J."/>
            <person name="Lichay M."/>
            <person name="Mullins K.E."/>
            <person name="Ott S."/>
            <person name="Pappas-Brown V."/>
            <person name="Paris D.H."/>
            <person name="Patel P."/>
            <person name="Richards A.L."/>
            <person name="Sadzewicz L."/>
            <person name="Sears K."/>
            <person name="Seidman D."/>
            <person name="Sengamalay N."/>
            <person name="Stenos J."/>
            <person name="Tallon L.J."/>
            <person name="Vincent G."/>
            <person name="Fraser C.M."/>
            <person name="Munderloh U."/>
            <person name="Dunning-Hotopp J.C."/>
        </authorList>
    </citation>
    <scope>NUCLEOTIDE SEQUENCE [LARGE SCALE GENOMIC DNA]</scope>
    <source>
        <strain evidence="1 2">UT144</strain>
    </source>
</reference>
<dbReference type="PATRIC" id="fig|1441384.3.peg.516"/>
<sequence length="30" mass="3347">MQGGGSSKIDIQHSKVKLTARERIEVLLDH</sequence>
<gene>
    <name evidence="1" type="ORF">OTUT144_0351</name>
</gene>
<name>A0A0F3RN30_ORITS</name>
<evidence type="ECO:0000313" key="2">
    <source>
        <dbReference type="Proteomes" id="UP000033580"/>
    </source>
</evidence>
<dbReference type="AlphaFoldDB" id="A0A0F3RN30"/>